<keyword evidence="4" id="KW-0964">Secreted</keyword>
<evidence type="ECO:0000256" key="5">
    <source>
        <dbReference type="ARBA" id="ARBA00022801"/>
    </source>
</evidence>
<dbReference type="GO" id="GO:0004650">
    <property type="term" value="F:polygalacturonase activity"/>
    <property type="evidence" value="ECO:0007669"/>
    <property type="project" value="InterPro"/>
</dbReference>
<dbReference type="AlphaFoldDB" id="A0AB40B912"/>
<comment type="function">
    <text evidence="11">May function in depolymerizing pectin during pollen development, germination, and tube growth. Acts as an exo-polygalacturonase.</text>
</comment>
<dbReference type="PANTHER" id="PTHR31375">
    <property type="match status" value="1"/>
</dbReference>
<keyword evidence="7" id="KW-0961">Cell wall biogenesis/degradation</keyword>
<dbReference type="EC" id="3.2.1.67" evidence="8"/>
<dbReference type="GO" id="GO:0071555">
    <property type="term" value="P:cell wall organization"/>
    <property type="evidence" value="ECO:0007669"/>
    <property type="project" value="UniProtKB-KW"/>
</dbReference>
<evidence type="ECO:0000256" key="13">
    <source>
        <dbReference type="ARBA" id="ARBA00083621"/>
    </source>
</evidence>
<evidence type="ECO:0000256" key="4">
    <source>
        <dbReference type="ARBA" id="ARBA00022525"/>
    </source>
</evidence>
<gene>
    <name evidence="18" type="primary">LOC120260299</name>
</gene>
<evidence type="ECO:0000256" key="11">
    <source>
        <dbReference type="ARBA" id="ARBA00057651"/>
    </source>
</evidence>
<keyword evidence="16" id="KW-0732">Signal</keyword>
<evidence type="ECO:0000256" key="12">
    <source>
        <dbReference type="ARBA" id="ARBA00068298"/>
    </source>
</evidence>
<comment type="similarity">
    <text evidence="2 15">Belongs to the glycosyl hydrolase 28 family.</text>
</comment>
<name>A0AB40B912_DIOCR</name>
<evidence type="ECO:0000256" key="15">
    <source>
        <dbReference type="RuleBase" id="RU361169"/>
    </source>
</evidence>
<dbReference type="InterPro" id="IPR012334">
    <property type="entry name" value="Pectin_lyas_fold"/>
</dbReference>
<evidence type="ECO:0000256" key="3">
    <source>
        <dbReference type="ARBA" id="ARBA00022512"/>
    </source>
</evidence>
<dbReference type="InterPro" id="IPR011050">
    <property type="entry name" value="Pectin_lyase_fold/virulence"/>
</dbReference>
<keyword evidence="17" id="KW-1185">Reference proteome</keyword>
<evidence type="ECO:0000256" key="10">
    <source>
        <dbReference type="ARBA" id="ARBA00048766"/>
    </source>
</evidence>
<evidence type="ECO:0000313" key="18">
    <source>
        <dbReference type="RefSeq" id="XP_039123666.1"/>
    </source>
</evidence>
<feature type="active site" evidence="14">
    <location>
        <position position="246"/>
    </location>
</feature>
<keyword evidence="3" id="KW-0134">Cell wall</keyword>
<protein>
    <recommendedName>
        <fullName evidence="12">Exopolygalacturonase</fullName>
        <ecNumber evidence="8">3.2.1.67</ecNumber>
    </recommendedName>
    <alternativeName>
        <fullName evidence="9">Galacturan 1,4-alpha-galacturonidase</fullName>
    </alternativeName>
    <alternativeName>
        <fullName evidence="13">Pectinase</fullName>
    </alternativeName>
</protein>
<accession>A0AB40B912</accession>
<keyword evidence="6 15" id="KW-0326">Glycosidase</keyword>
<comment type="subcellular location">
    <subcellularLocation>
        <location evidence="1">Secreted</location>
        <location evidence="1">Cell wall</location>
    </subcellularLocation>
</comment>
<evidence type="ECO:0000256" key="2">
    <source>
        <dbReference type="ARBA" id="ARBA00008834"/>
    </source>
</evidence>
<dbReference type="SMART" id="SM00710">
    <property type="entry name" value="PbH1"/>
    <property type="match status" value="4"/>
</dbReference>
<dbReference type="GeneID" id="120260299"/>
<feature type="signal peptide" evidence="16">
    <location>
        <begin position="1"/>
        <end position="26"/>
    </location>
</feature>
<dbReference type="InterPro" id="IPR000743">
    <property type="entry name" value="Glyco_hydro_28"/>
</dbReference>
<evidence type="ECO:0000313" key="17">
    <source>
        <dbReference type="Proteomes" id="UP001515500"/>
    </source>
</evidence>
<keyword evidence="5 15" id="KW-0378">Hydrolase</keyword>
<sequence>MEMKKLLSIFFLLSTILCLFTGNASAGGVFNVLSYGAKADGKTENSKAFLDTWKAACNATGYAKFVVPGGTYLLGPVRFTGPCRNVRTMAVQVQGLLKATTNLKSYPSDTWVLFGWVDNLILTGGGTFDGQGALAWPFNECPKKKHCKILPTNIKFVNTNNTVVNGITSLNSKMFHMAVLHCNNFQARNLKIIAPANSPNTDGIHIERNSGVSITQSHIGTGDDCVSIGQSNSDVFLANIKCGPGHGISIGSLGRYKNEGDVRNLVVKDCTLTGTDNGVRIKSWENSPSVSNVVNMTFDNIIMNRVENPIIIDQTYCPYHKCDTSAPSRVRIRDVSFKNIRGTSMSPVAVLLDCSRGVPCQNVKMQDVNLRYVGGQAGVQVSSATCNNVKAAYSGKQVPPPCQ</sequence>
<dbReference type="Pfam" id="PF00295">
    <property type="entry name" value="Glyco_hydro_28"/>
    <property type="match status" value="1"/>
</dbReference>
<dbReference type="GO" id="GO:0005975">
    <property type="term" value="P:carbohydrate metabolic process"/>
    <property type="evidence" value="ECO:0007669"/>
    <property type="project" value="InterPro"/>
</dbReference>
<dbReference type="Gene3D" id="2.160.20.10">
    <property type="entry name" value="Single-stranded right-handed beta-helix, Pectin lyase-like"/>
    <property type="match status" value="1"/>
</dbReference>
<evidence type="ECO:0000256" key="9">
    <source>
        <dbReference type="ARBA" id="ARBA00043142"/>
    </source>
</evidence>
<proteinExistence type="inferred from homology"/>
<evidence type="ECO:0000256" key="6">
    <source>
        <dbReference type="ARBA" id="ARBA00023295"/>
    </source>
</evidence>
<dbReference type="SUPFAM" id="SSF51126">
    <property type="entry name" value="Pectin lyase-like"/>
    <property type="match status" value="1"/>
</dbReference>
<reference evidence="18" key="1">
    <citation type="submission" date="2025-08" db="UniProtKB">
        <authorList>
            <consortium name="RefSeq"/>
        </authorList>
    </citation>
    <scope>IDENTIFICATION</scope>
</reference>
<dbReference type="RefSeq" id="XP_039123666.1">
    <property type="nucleotide sequence ID" value="XM_039267732.1"/>
</dbReference>
<dbReference type="GO" id="GO:0047911">
    <property type="term" value="F:galacturan 1,4-alpha-galacturonidase activity"/>
    <property type="evidence" value="ECO:0007669"/>
    <property type="project" value="UniProtKB-EC"/>
</dbReference>
<dbReference type="Proteomes" id="UP001515500">
    <property type="component" value="Chromosome 5"/>
</dbReference>
<dbReference type="FunFam" id="2.160.20.10:FF:000004">
    <property type="entry name" value="Pectin lyase-like superfamily protein"/>
    <property type="match status" value="1"/>
</dbReference>
<comment type="catalytic activity">
    <reaction evidence="10">
        <text>[(1-&gt;4)-alpha-D-galacturonosyl](n) + H2O = alpha-D-galacturonate + [(1-&gt;4)-alpha-D-galacturonosyl](n-1)</text>
        <dbReference type="Rhea" id="RHEA:14117"/>
        <dbReference type="Rhea" id="RHEA-COMP:14570"/>
        <dbReference type="Rhea" id="RHEA-COMP:14572"/>
        <dbReference type="ChEBI" id="CHEBI:15377"/>
        <dbReference type="ChEBI" id="CHEBI:58658"/>
        <dbReference type="ChEBI" id="CHEBI:140523"/>
        <dbReference type="EC" id="3.2.1.67"/>
    </reaction>
</comment>
<organism evidence="17 18">
    <name type="scientific">Dioscorea cayennensis subsp. rotundata</name>
    <name type="common">White Guinea yam</name>
    <name type="synonym">Dioscorea rotundata</name>
    <dbReference type="NCBI Taxonomy" id="55577"/>
    <lineage>
        <taxon>Eukaryota</taxon>
        <taxon>Viridiplantae</taxon>
        <taxon>Streptophyta</taxon>
        <taxon>Embryophyta</taxon>
        <taxon>Tracheophyta</taxon>
        <taxon>Spermatophyta</taxon>
        <taxon>Magnoliopsida</taxon>
        <taxon>Liliopsida</taxon>
        <taxon>Dioscoreales</taxon>
        <taxon>Dioscoreaceae</taxon>
        <taxon>Dioscorea</taxon>
    </lineage>
</organism>
<evidence type="ECO:0000256" key="16">
    <source>
        <dbReference type="SAM" id="SignalP"/>
    </source>
</evidence>
<evidence type="ECO:0000256" key="8">
    <source>
        <dbReference type="ARBA" id="ARBA00038933"/>
    </source>
</evidence>
<evidence type="ECO:0000256" key="7">
    <source>
        <dbReference type="ARBA" id="ARBA00023316"/>
    </source>
</evidence>
<dbReference type="InterPro" id="IPR006626">
    <property type="entry name" value="PbH1"/>
</dbReference>
<dbReference type="PROSITE" id="PS00502">
    <property type="entry name" value="POLYGALACTURONASE"/>
    <property type="match status" value="1"/>
</dbReference>
<evidence type="ECO:0000256" key="1">
    <source>
        <dbReference type="ARBA" id="ARBA00004191"/>
    </source>
</evidence>
<evidence type="ECO:0000256" key="14">
    <source>
        <dbReference type="PROSITE-ProRule" id="PRU10052"/>
    </source>
</evidence>
<feature type="chain" id="PRO_5044218785" description="Exopolygalacturonase" evidence="16">
    <location>
        <begin position="27"/>
        <end position="403"/>
    </location>
</feature>